<comment type="similarity">
    <text evidence="1">Belongs to the N-acetylmuramoyl-L-alanine amidase 2 family.</text>
</comment>
<dbReference type="GO" id="GO:0008270">
    <property type="term" value="F:zinc ion binding"/>
    <property type="evidence" value="ECO:0007669"/>
    <property type="project" value="InterPro"/>
</dbReference>
<dbReference type="InterPro" id="IPR015510">
    <property type="entry name" value="PGRP"/>
</dbReference>
<dbReference type="CDD" id="cd06583">
    <property type="entry name" value="PGRP"/>
    <property type="match status" value="1"/>
</dbReference>
<accession>A0A6J4K845</accession>
<protein>
    <recommendedName>
        <fullName evidence="3">Peptidoglycan recognition protein family domain-containing protein</fullName>
    </recommendedName>
</protein>
<dbReference type="Pfam" id="PF01510">
    <property type="entry name" value="Amidase_2"/>
    <property type="match status" value="1"/>
</dbReference>
<dbReference type="GO" id="GO:0008745">
    <property type="term" value="F:N-acetylmuramoyl-L-alanine amidase activity"/>
    <property type="evidence" value="ECO:0007669"/>
    <property type="project" value="InterPro"/>
</dbReference>
<feature type="domain" description="Peptidoglycan recognition protein family" evidence="3">
    <location>
        <begin position="26"/>
        <end position="175"/>
    </location>
</feature>
<evidence type="ECO:0000259" key="3">
    <source>
        <dbReference type="SMART" id="SM00701"/>
    </source>
</evidence>
<feature type="signal peptide" evidence="2">
    <location>
        <begin position="1"/>
        <end position="19"/>
    </location>
</feature>
<keyword evidence="2" id="KW-0732">Signal</keyword>
<organism evidence="4">
    <name type="scientific">uncultured Gemmatimonadota bacterium</name>
    <dbReference type="NCBI Taxonomy" id="203437"/>
    <lineage>
        <taxon>Bacteria</taxon>
        <taxon>Pseudomonadati</taxon>
        <taxon>Gemmatimonadota</taxon>
        <taxon>environmental samples</taxon>
    </lineage>
</organism>
<dbReference type="SUPFAM" id="SSF55846">
    <property type="entry name" value="N-acetylmuramoyl-L-alanine amidase-like"/>
    <property type="match status" value="1"/>
</dbReference>
<dbReference type="SMART" id="SM00701">
    <property type="entry name" value="PGRP"/>
    <property type="match status" value="1"/>
</dbReference>
<evidence type="ECO:0000313" key="4">
    <source>
        <dbReference type="EMBL" id="CAA9298112.1"/>
    </source>
</evidence>
<dbReference type="InterPro" id="IPR006619">
    <property type="entry name" value="PGRP_domain_met/bac"/>
</dbReference>
<reference evidence="4" key="1">
    <citation type="submission" date="2020-02" db="EMBL/GenBank/DDBJ databases">
        <authorList>
            <person name="Meier V. D."/>
        </authorList>
    </citation>
    <scope>NUCLEOTIDE SEQUENCE</scope>
    <source>
        <strain evidence="4">AVDCRST_MAG68</strain>
    </source>
</reference>
<proteinExistence type="inferred from homology"/>
<dbReference type="PANTHER" id="PTHR11022:SF41">
    <property type="entry name" value="PEPTIDOGLYCAN-RECOGNITION PROTEIN LC-RELATED"/>
    <property type="match status" value="1"/>
</dbReference>
<dbReference type="Gene3D" id="3.40.80.10">
    <property type="entry name" value="Peptidoglycan recognition protein-like"/>
    <property type="match status" value="1"/>
</dbReference>
<dbReference type="PROSITE" id="PS51257">
    <property type="entry name" value="PROKAR_LIPOPROTEIN"/>
    <property type="match status" value="1"/>
</dbReference>
<dbReference type="InterPro" id="IPR002502">
    <property type="entry name" value="Amidase_domain"/>
</dbReference>
<name>A0A6J4K845_9BACT</name>
<dbReference type="GO" id="GO:0009253">
    <property type="term" value="P:peptidoglycan catabolic process"/>
    <property type="evidence" value="ECO:0007669"/>
    <property type="project" value="InterPro"/>
</dbReference>
<sequence>MTRKLLPTLLLLAACAAPAVPVPDGVRYLPRAEWGAKPPVMEMKTHIPRRITIHHTAERQNPARATADKLQALQRFSQSESVLGNGRPKRAWADIPYHLYVAADGSVAEGRPIRFVGDSNTPYDPTGHLLVVVEGNFELEELTPAQRQTLDRLLPSLARRYRVPADSIAAHRDFAQTLCPGRTLYAEIPRFKQIVALHGATEARR</sequence>
<gene>
    <name evidence="4" type="ORF">AVDCRST_MAG68-183</name>
</gene>
<evidence type="ECO:0000256" key="2">
    <source>
        <dbReference type="SAM" id="SignalP"/>
    </source>
</evidence>
<dbReference type="InterPro" id="IPR036505">
    <property type="entry name" value="Amidase/PGRP_sf"/>
</dbReference>
<dbReference type="EMBL" id="CADCTW010000015">
    <property type="protein sequence ID" value="CAA9298112.1"/>
    <property type="molecule type" value="Genomic_DNA"/>
</dbReference>
<dbReference type="AlphaFoldDB" id="A0A6J4K845"/>
<dbReference type="PANTHER" id="PTHR11022">
    <property type="entry name" value="PEPTIDOGLYCAN RECOGNITION PROTEIN"/>
    <property type="match status" value="1"/>
</dbReference>
<evidence type="ECO:0000256" key="1">
    <source>
        <dbReference type="ARBA" id="ARBA00007553"/>
    </source>
</evidence>
<feature type="chain" id="PRO_5026709554" description="Peptidoglycan recognition protein family domain-containing protein" evidence="2">
    <location>
        <begin position="20"/>
        <end position="205"/>
    </location>
</feature>